<feature type="transmembrane region" description="Helical" evidence="5">
    <location>
        <begin position="94"/>
        <end position="111"/>
    </location>
</feature>
<proteinExistence type="predicted"/>
<organism evidence="7 8">
    <name type="scientific">Neisseria weixii</name>
    <dbReference type="NCBI Taxonomy" id="1853276"/>
    <lineage>
        <taxon>Bacteria</taxon>
        <taxon>Pseudomonadati</taxon>
        <taxon>Pseudomonadota</taxon>
        <taxon>Betaproteobacteria</taxon>
        <taxon>Neisseriales</taxon>
        <taxon>Neisseriaceae</taxon>
        <taxon>Neisseria</taxon>
    </lineage>
</organism>
<dbReference type="Proteomes" id="UP000272412">
    <property type="component" value="Unassembled WGS sequence"/>
</dbReference>
<evidence type="ECO:0000256" key="5">
    <source>
        <dbReference type="SAM" id="Phobius"/>
    </source>
</evidence>
<feature type="transmembrane region" description="Helical" evidence="5">
    <location>
        <begin position="258"/>
        <end position="279"/>
    </location>
</feature>
<keyword evidence="4 5" id="KW-0472">Membrane</keyword>
<dbReference type="GO" id="GO:0016020">
    <property type="term" value="C:membrane"/>
    <property type="evidence" value="ECO:0007669"/>
    <property type="project" value="UniProtKB-SubCell"/>
</dbReference>
<dbReference type="PANTHER" id="PTHR37422">
    <property type="entry name" value="TEICHURONIC ACID BIOSYNTHESIS PROTEIN TUAE"/>
    <property type="match status" value="1"/>
</dbReference>
<gene>
    <name evidence="7" type="ORF">EGK74_06445</name>
</gene>
<feature type="transmembrane region" description="Helical" evidence="5">
    <location>
        <begin position="7"/>
        <end position="26"/>
    </location>
</feature>
<comment type="subcellular location">
    <subcellularLocation>
        <location evidence="1">Membrane</location>
        <topology evidence="1">Multi-pass membrane protein</topology>
    </subcellularLocation>
</comment>
<feature type="domain" description="O-antigen ligase-related" evidence="6">
    <location>
        <begin position="199"/>
        <end position="351"/>
    </location>
</feature>
<feature type="transmembrane region" description="Helical" evidence="5">
    <location>
        <begin position="338"/>
        <end position="361"/>
    </location>
</feature>
<keyword evidence="2 5" id="KW-0812">Transmembrane</keyword>
<feature type="transmembrane region" description="Helical" evidence="5">
    <location>
        <begin position="233"/>
        <end position="251"/>
    </location>
</feature>
<evidence type="ECO:0000256" key="4">
    <source>
        <dbReference type="ARBA" id="ARBA00023136"/>
    </source>
</evidence>
<dbReference type="RefSeq" id="WP_123804436.1">
    <property type="nucleotide sequence ID" value="NZ_RPFL01000015.1"/>
</dbReference>
<feature type="transmembrane region" description="Helical" evidence="5">
    <location>
        <begin position="373"/>
        <end position="392"/>
    </location>
</feature>
<dbReference type="Pfam" id="PF04932">
    <property type="entry name" value="Wzy_C"/>
    <property type="match status" value="1"/>
</dbReference>
<keyword evidence="8" id="KW-1185">Reference proteome</keyword>
<name>A0A3N4N093_9NEIS</name>
<evidence type="ECO:0000259" key="6">
    <source>
        <dbReference type="Pfam" id="PF04932"/>
    </source>
</evidence>
<evidence type="ECO:0000256" key="3">
    <source>
        <dbReference type="ARBA" id="ARBA00022989"/>
    </source>
</evidence>
<feature type="transmembrane region" description="Helical" evidence="5">
    <location>
        <begin position="62"/>
        <end position="82"/>
    </location>
</feature>
<comment type="caution">
    <text evidence="7">The sequence shown here is derived from an EMBL/GenBank/DDBJ whole genome shotgun (WGS) entry which is preliminary data.</text>
</comment>
<feature type="transmembrane region" description="Helical" evidence="5">
    <location>
        <begin position="398"/>
        <end position="414"/>
    </location>
</feature>
<dbReference type="EMBL" id="RPFL01000015">
    <property type="protein sequence ID" value="RPD87126.1"/>
    <property type="molecule type" value="Genomic_DNA"/>
</dbReference>
<keyword evidence="7" id="KW-0436">Ligase</keyword>
<dbReference type="PANTHER" id="PTHR37422:SF13">
    <property type="entry name" value="LIPOPOLYSACCHARIDE BIOSYNTHESIS PROTEIN PA4999-RELATED"/>
    <property type="match status" value="1"/>
</dbReference>
<sequence length="421" mass="47998">MKIKKQKIYIILFYLMIFSYMLGPTLSYRVGIPRIDNPLTVLISLVMPFILAFELKNIAEKTFYALLAVFIMAYWGSLHLLISSLSRIQFMDTLFFLSLPSLFYLLYLIISRHEEPLRFIRRVLIFFAGCMVIPPAIEIATGFQFVQSNEILAVDSGIIKGFFFNPNNLGTAALCFSPAILVFFTTNASKKDKRIGWVLFLALGAIIFASASRTATLCYIILFLLNLIYRNNVLLTTLMILISGIVLSMIPKEWIGNFLLSLNGNVFLENISSRLYLFLFDLDSDNSVGYRQEIYNYFWNNPPFLLYGYGPKNFGEYFGGHLSGSLGFENPHSFIIELYLGFGIISLLGFIAYVVTYMLQTASSGNFNAKQKFIALAAMVLFLLAGFIPSTIFRMPFIWFPCFIIFIYSTLPIYKKYAVTQ</sequence>
<evidence type="ECO:0000256" key="1">
    <source>
        <dbReference type="ARBA" id="ARBA00004141"/>
    </source>
</evidence>
<reference evidence="7 8" key="1">
    <citation type="submission" date="2018-11" db="EMBL/GenBank/DDBJ databases">
        <title>Neisseria weixii sp. nov. isolated from the rectal contents of plateau pika (Ochotona cruzoniae).</title>
        <authorList>
            <person name="Zhang G."/>
        </authorList>
    </citation>
    <scope>NUCLEOTIDE SEQUENCE [LARGE SCALE GENOMIC DNA]</scope>
    <source>
        <strain evidence="7 8">10009</strain>
    </source>
</reference>
<evidence type="ECO:0000256" key="2">
    <source>
        <dbReference type="ARBA" id="ARBA00022692"/>
    </source>
</evidence>
<dbReference type="OrthoDB" id="8606812at2"/>
<protein>
    <submittedName>
        <fullName evidence="7">O-antigen ligase domain-containing protein</fullName>
    </submittedName>
</protein>
<dbReference type="InterPro" id="IPR007016">
    <property type="entry name" value="O-antigen_ligase-rel_domated"/>
</dbReference>
<feature type="transmembrane region" description="Helical" evidence="5">
    <location>
        <begin position="123"/>
        <end position="146"/>
    </location>
</feature>
<feature type="transmembrane region" description="Helical" evidence="5">
    <location>
        <begin position="38"/>
        <end position="55"/>
    </location>
</feature>
<dbReference type="InterPro" id="IPR051533">
    <property type="entry name" value="WaaL-like"/>
</dbReference>
<evidence type="ECO:0000313" key="7">
    <source>
        <dbReference type="EMBL" id="RPD87126.1"/>
    </source>
</evidence>
<accession>A0A3N4N093</accession>
<dbReference type="GO" id="GO:0016874">
    <property type="term" value="F:ligase activity"/>
    <property type="evidence" value="ECO:0007669"/>
    <property type="project" value="UniProtKB-KW"/>
</dbReference>
<feature type="transmembrane region" description="Helical" evidence="5">
    <location>
        <begin position="166"/>
        <end position="185"/>
    </location>
</feature>
<feature type="transmembrane region" description="Helical" evidence="5">
    <location>
        <begin position="197"/>
        <end position="227"/>
    </location>
</feature>
<evidence type="ECO:0000313" key="8">
    <source>
        <dbReference type="Proteomes" id="UP000272412"/>
    </source>
</evidence>
<keyword evidence="3 5" id="KW-1133">Transmembrane helix</keyword>
<dbReference type="AlphaFoldDB" id="A0A3N4N093"/>